<organism evidence="2 3">
    <name type="scientific">Hyaloscypha variabilis (strain UAMH 11265 / GT02V1 / F)</name>
    <name type="common">Meliniomyces variabilis</name>
    <dbReference type="NCBI Taxonomy" id="1149755"/>
    <lineage>
        <taxon>Eukaryota</taxon>
        <taxon>Fungi</taxon>
        <taxon>Dikarya</taxon>
        <taxon>Ascomycota</taxon>
        <taxon>Pezizomycotina</taxon>
        <taxon>Leotiomycetes</taxon>
        <taxon>Helotiales</taxon>
        <taxon>Hyaloscyphaceae</taxon>
        <taxon>Hyaloscypha</taxon>
        <taxon>Hyaloscypha variabilis</taxon>
    </lineage>
</organism>
<proteinExistence type="predicted"/>
<evidence type="ECO:0000313" key="3">
    <source>
        <dbReference type="Proteomes" id="UP000235786"/>
    </source>
</evidence>
<accession>A0A2J6RNY9</accession>
<keyword evidence="3" id="KW-1185">Reference proteome</keyword>
<gene>
    <name evidence="2" type="ORF">L207DRAFT_382876</name>
</gene>
<sequence length="246" mass="28288">MRLINTVEHQLYDFFDTLTTPRYAILSHCWGVDEVCFGDLKDPSLAPEKLGLQKVKESCLQAGNLGFQWLWVDTACVDRSSSAELSEAINSMFNWFRQSQACIVYLSDVDYVEDIQEQEKKIRQSQWIRRSWTLQELIAPQNMRFYAANWMLIGTKKSLLHLLSEVTQVDKAVLENAEHLSNFSIGRIMSWAANCEASRVEDIAYSLLGLFGVNMRVCYGEGQKAFTRLQKKIFKSSDDATLFAWQ</sequence>
<dbReference type="Proteomes" id="UP000235786">
    <property type="component" value="Unassembled WGS sequence"/>
</dbReference>
<dbReference type="PANTHER" id="PTHR10622">
    <property type="entry name" value="HET DOMAIN-CONTAINING PROTEIN"/>
    <property type="match status" value="1"/>
</dbReference>
<dbReference type="OrthoDB" id="5241264at2759"/>
<dbReference type="PANTHER" id="PTHR10622:SF10">
    <property type="entry name" value="HET DOMAIN-CONTAINING PROTEIN"/>
    <property type="match status" value="1"/>
</dbReference>
<dbReference type="Pfam" id="PF06985">
    <property type="entry name" value="HET"/>
    <property type="match status" value="1"/>
</dbReference>
<dbReference type="AlphaFoldDB" id="A0A2J6RNY9"/>
<name>A0A2J6RNY9_HYAVF</name>
<feature type="domain" description="Heterokaryon incompatibility" evidence="1">
    <location>
        <begin position="23"/>
        <end position="110"/>
    </location>
</feature>
<dbReference type="InterPro" id="IPR010730">
    <property type="entry name" value="HET"/>
</dbReference>
<evidence type="ECO:0000259" key="1">
    <source>
        <dbReference type="Pfam" id="PF06985"/>
    </source>
</evidence>
<dbReference type="EMBL" id="KZ613945">
    <property type="protein sequence ID" value="PMD40229.1"/>
    <property type="molecule type" value="Genomic_DNA"/>
</dbReference>
<feature type="non-terminal residue" evidence="2">
    <location>
        <position position="246"/>
    </location>
</feature>
<evidence type="ECO:0000313" key="2">
    <source>
        <dbReference type="EMBL" id="PMD40229.1"/>
    </source>
</evidence>
<reference evidence="2 3" key="1">
    <citation type="submission" date="2016-04" db="EMBL/GenBank/DDBJ databases">
        <title>A degradative enzymes factory behind the ericoid mycorrhizal symbiosis.</title>
        <authorList>
            <consortium name="DOE Joint Genome Institute"/>
            <person name="Martino E."/>
            <person name="Morin E."/>
            <person name="Grelet G."/>
            <person name="Kuo A."/>
            <person name="Kohler A."/>
            <person name="Daghino S."/>
            <person name="Barry K."/>
            <person name="Choi C."/>
            <person name="Cichocki N."/>
            <person name="Clum A."/>
            <person name="Copeland A."/>
            <person name="Hainaut M."/>
            <person name="Haridas S."/>
            <person name="Labutti K."/>
            <person name="Lindquist E."/>
            <person name="Lipzen A."/>
            <person name="Khouja H.-R."/>
            <person name="Murat C."/>
            <person name="Ohm R."/>
            <person name="Olson A."/>
            <person name="Spatafora J."/>
            <person name="Veneault-Fourrey C."/>
            <person name="Henrissat B."/>
            <person name="Grigoriev I."/>
            <person name="Martin F."/>
            <person name="Perotto S."/>
        </authorList>
    </citation>
    <scope>NUCLEOTIDE SEQUENCE [LARGE SCALE GENOMIC DNA]</scope>
    <source>
        <strain evidence="2 3">F</strain>
    </source>
</reference>
<protein>
    <submittedName>
        <fullName evidence="2">HET-domain-containing protein</fullName>
    </submittedName>
</protein>
<dbReference type="STRING" id="1149755.A0A2J6RNY9"/>